<dbReference type="RefSeq" id="WP_011531453.1">
    <property type="nucleotide sequence ID" value="NC_008025.1"/>
</dbReference>
<dbReference type="HOGENOM" id="CLU_151193_0_0_0"/>
<keyword evidence="1" id="KW-0732">Signal</keyword>
<gene>
    <name evidence="2" type="ordered locus">Dgeo_2342</name>
</gene>
<keyword evidence="3" id="KW-1185">Reference proteome</keyword>
<reference evidence="2" key="1">
    <citation type="submission" date="2006-04" db="EMBL/GenBank/DDBJ databases">
        <title>Complete sequence of chromosome of Deinococcus geothermalis DSM 11300.</title>
        <authorList>
            <consortium name="US DOE Joint Genome Institute"/>
            <person name="Copeland A."/>
            <person name="Lucas S."/>
            <person name="Lapidus A."/>
            <person name="Barry K."/>
            <person name="Detter J.C."/>
            <person name="Glavina del Rio T."/>
            <person name="Hammon N."/>
            <person name="Israni S."/>
            <person name="Dalin E."/>
            <person name="Tice H."/>
            <person name="Pitluck S."/>
            <person name="Brettin T."/>
            <person name="Bruce D."/>
            <person name="Han C."/>
            <person name="Tapia R."/>
            <person name="Saunders E."/>
            <person name="Gilna P."/>
            <person name="Schmutz J."/>
            <person name="Larimer F."/>
            <person name="Land M."/>
            <person name="Hauser L."/>
            <person name="Kyrpides N."/>
            <person name="Kim E."/>
            <person name="Daly M.J."/>
            <person name="Fredrickson J.K."/>
            <person name="Makarova K.S."/>
            <person name="Gaidamakova E.K."/>
            <person name="Zhai M."/>
            <person name="Richardson P."/>
        </authorList>
    </citation>
    <scope>NUCLEOTIDE SEQUENCE</scope>
    <source>
        <strain evidence="2">DSM 11300</strain>
    </source>
</reference>
<evidence type="ECO:0000256" key="1">
    <source>
        <dbReference type="SAM" id="SignalP"/>
    </source>
</evidence>
<evidence type="ECO:0000313" key="3">
    <source>
        <dbReference type="Proteomes" id="UP000002431"/>
    </source>
</evidence>
<feature type="chain" id="PRO_5004191858" evidence="1">
    <location>
        <begin position="22"/>
        <end position="147"/>
    </location>
</feature>
<proteinExistence type="predicted"/>
<sequence>MTRTLALVFLTLLTLASPAQALKLIVWDRELQTKLGYGETSGGRMTVQLVQDYSGPVVALFSREEDEKARGLYPNLQSRYDGTLKAGVLTLDIQNASVTLGKFLTGLKLNLVLQPAGQVFVLPGLRSLTEKLPTNKLPTDPILQGGR</sequence>
<protein>
    <submittedName>
        <fullName evidence="2">Uncharacterized protein</fullName>
    </submittedName>
</protein>
<organism evidence="2 3">
    <name type="scientific">Deinococcus geothermalis (strain DSM 11300 / CIP 105573 / AG-3a)</name>
    <dbReference type="NCBI Taxonomy" id="319795"/>
    <lineage>
        <taxon>Bacteria</taxon>
        <taxon>Thermotogati</taxon>
        <taxon>Deinococcota</taxon>
        <taxon>Deinococci</taxon>
        <taxon>Deinococcales</taxon>
        <taxon>Deinococcaceae</taxon>
        <taxon>Deinococcus</taxon>
    </lineage>
</organism>
<name>Q1IVV0_DEIGD</name>
<dbReference type="Proteomes" id="UP000002431">
    <property type="component" value="Chromosome"/>
</dbReference>
<accession>Q1IVV0</accession>
<dbReference type="STRING" id="319795.Dgeo_2342"/>
<feature type="signal peptide" evidence="1">
    <location>
        <begin position="1"/>
        <end position="21"/>
    </location>
</feature>
<dbReference type="KEGG" id="dge:Dgeo_2342"/>
<dbReference type="EMBL" id="CP000359">
    <property type="protein sequence ID" value="ABF46634.1"/>
    <property type="molecule type" value="Genomic_DNA"/>
</dbReference>
<dbReference type="AlphaFoldDB" id="Q1IVV0"/>
<evidence type="ECO:0000313" key="2">
    <source>
        <dbReference type="EMBL" id="ABF46634.1"/>
    </source>
</evidence>